<feature type="domain" description="SCP" evidence="3">
    <location>
        <begin position="244"/>
        <end position="376"/>
    </location>
</feature>
<comment type="similarity">
    <text evidence="1">Belongs to the CRISP family.</text>
</comment>
<dbReference type="GO" id="GO:0005576">
    <property type="term" value="C:extracellular region"/>
    <property type="evidence" value="ECO:0007669"/>
    <property type="project" value="InterPro"/>
</dbReference>
<sequence>MWLVSKIQGRRERERKKQSVQRNKFLPQGDYRTVCHIASCMAGNSFEAEFLQTHNAYRKQHGAPPLTINKNLCRSAQVWAEHLLSITTLKHSNKDYGENLYYAWSSATKKLSGHEAVERWYSEIKEYNFSRPGFSSKTGHFTQVVWKDTKEVGVGLATDGNAVFVVGQYLPAGNITNAGYFEKNVLPAGSKVYSKSTGTTDKVGQVHGGTHSNKAPSVPRSTEIAPPGGQGVRQVQSGLKADSNFEAEFLQTHNAYRKQHGAPPLTINKNLCSSAQVWAEHLLSITTLKHSNKDYGENLYYAWSSATKKLSGHEAVESWYSEIKDYNFSRPGFSSKTGHFTQVVWKDTKEVGVGLATDGNAVFVVGQYLPAGNITNAGYFEKNVLPAGSKVDSKSTGTTDKVGQVHGGTHSNKAPSVPRSTEIAPPGGQGVRQVQSGLKADSNFEAEFLQTHNAYRKQHGAPPLTINKNLCRSSQEWAEHLLSIRTLMHSNGEYGENVYYAWSSANKKLTGREAVESWYSEIKDYNFSRPGFTSKTGHFTQVVWKDTKEVGVGLATDGNTTFVVGQYLPAGNISNAGYFERNVLPAGSKADFKPSPSADRVGQVLAALSIKSNQLPSSPHSSGPAPRKSQCPQSSSSEGENLSQFRQSLLEAQNDYRRQHGARPLSLCSVLSKEAQDWAAHLISINALKNSSKGYGEAMSYMWTSTMVPPTGKAVAESWYKENVKYNFANPGFQNGTGNFTQMIWRSTEQVGVGLASDGKGKFITVAFYKPSGNITNPGYFEDNVKPAGR</sequence>
<dbReference type="Proteomes" id="UP000579812">
    <property type="component" value="Unassembled WGS sequence"/>
</dbReference>
<dbReference type="PRINTS" id="PR00837">
    <property type="entry name" value="V5TPXLIKE"/>
</dbReference>
<dbReference type="Gene3D" id="3.40.33.10">
    <property type="entry name" value="CAP"/>
    <property type="match status" value="4"/>
</dbReference>
<feature type="domain" description="SCP" evidence="3">
    <location>
        <begin position="45"/>
        <end position="177"/>
    </location>
</feature>
<name>A0A7J6D1Y3_9TELE</name>
<dbReference type="PRINTS" id="PR00838">
    <property type="entry name" value="V5ALLERGEN"/>
</dbReference>
<feature type="domain" description="SCP" evidence="3">
    <location>
        <begin position="644"/>
        <end position="777"/>
    </location>
</feature>
<dbReference type="FunFam" id="3.40.33.10:FF:000002">
    <property type="entry name" value="Golgi-associated plant pathogenesis-related protein 1"/>
    <property type="match status" value="3"/>
</dbReference>
<dbReference type="InterPro" id="IPR018244">
    <property type="entry name" value="Allrgn_V5/Tpx1_CS"/>
</dbReference>
<protein>
    <recommendedName>
        <fullName evidence="3">SCP domain-containing protein</fullName>
    </recommendedName>
</protein>
<dbReference type="SUPFAM" id="SSF55797">
    <property type="entry name" value="PR-1-like"/>
    <property type="match status" value="4"/>
</dbReference>
<feature type="region of interest" description="Disordered" evidence="2">
    <location>
        <begin position="613"/>
        <end position="642"/>
    </location>
</feature>
<proteinExistence type="inferred from homology"/>
<gene>
    <name evidence="4" type="ORF">G5714_005774</name>
</gene>
<evidence type="ECO:0000313" key="5">
    <source>
        <dbReference type="Proteomes" id="UP000579812"/>
    </source>
</evidence>
<evidence type="ECO:0000256" key="2">
    <source>
        <dbReference type="SAM" id="MobiDB-lite"/>
    </source>
</evidence>
<dbReference type="PROSITE" id="PS01009">
    <property type="entry name" value="CRISP_1"/>
    <property type="match status" value="3"/>
</dbReference>
<organism evidence="4 5">
    <name type="scientific">Onychostoma macrolepis</name>
    <dbReference type="NCBI Taxonomy" id="369639"/>
    <lineage>
        <taxon>Eukaryota</taxon>
        <taxon>Metazoa</taxon>
        <taxon>Chordata</taxon>
        <taxon>Craniata</taxon>
        <taxon>Vertebrata</taxon>
        <taxon>Euteleostomi</taxon>
        <taxon>Actinopterygii</taxon>
        <taxon>Neopterygii</taxon>
        <taxon>Teleostei</taxon>
        <taxon>Ostariophysi</taxon>
        <taxon>Cypriniformes</taxon>
        <taxon>Cyprinidae</taxon>
        <taxon>Acrossocheilinae</taxon>
        <taxon>Onychostoma</taxon>
    </lineage>
</organism>
<dbReference type="PANTHER" id="PTHR10334">
    <property type="entry name" value="CYSTEINE-RICH SECRETORY PROTEIN-RELATED"/>
    <property type="match status" value="1"/>
</dbReference>
<dbReference type="EMBL" id="JAAMOB010000005">
    <property type="protein sequence ID" value="KAF4113229.1"/>
    <property type="molecule type" value="Genomic_DNA"/>
</dbReference>
<evidence type="ECO:0000259" key="3">
    <source>
        <dbReference type="SMART" id="SM00198"/>
    </source>
</evidence>
<dbReference type="FunFam" id="3.40.33.10:FF:000074">
    <property type="entry name" value="Si:dkey-2n12.1 protein"/>
    <property type="match status" value="1"/>
</dbReference>
<dbReference type="Pfam" id="PF00188">
    <property type="entry name" value="CAP"/>
    <property type="match status" value="4"/>
</dbReference>
<dbReference type="InterPro" id="IPR001283">
    <property type="entry name" value="CRISP-related"/>
</dbReference>
<keyword evidence="5" id="KW-1185">Reference proteome</keyword>
<dbReference type="AlphaFoldDB" id="A0A7J6D1Y3"/>
<dbReference type="InterPro" id="IPR035940">
    <property type="entry name" value="CAP_sf"/>
</dbReference>
<dbReference type="InterPro" id="IPR002413">
    <property type="entry name" value="V5_allergen-like"/>
</dbReference>
<feature type="region of interest" description="Disordered" evidence="2">
    <location>
        <begin position="390"/>
        <end position="431"/>
    </location>
</feature>
<dbReference type="SMART" id="SM00198">
    <property type="entry name" value="SCP"/>
    <property type="match status" value="4"/>
</dbReference>
<comment type="caution">
    <text evidence="4">The sequence shown here is derived from an EMBL/GenBank/DDBJ whole genome shotgun (WGS) entry which is preliminary data.</text>
</comment>
<reference evidence="4 5" key="1">
    <citation type="submission" date="2020-04" db="EMBL/GenBank/DDBJ databases">
        <title>Chromosome-level genome assembly of a cyprinid fish Onychostoma macrolepis by integration of Nanopore Sequencing, Bionano and Hi-C technology.</title>
        <authorList>
            <person name="Wang D."/>
        </authorList>
    </citation>
    <scope>NUCLEOTIDE SEQUENCE [LARGE SCALE GENOMIC DNA]</scope>
    <source>
        <strain evidence="4">SWU-2019</strain>
        <tissue evidence="4">Muscle</tissue>
    </source>
</reference>
<feature type="domain" description="SCP" evidence="3">
    <location>
        <begin position="443"/>
        <end position="575"/>
    </location>
</feature>
<accession>A0A7J6D1Y3</accession>
<dbReference type="InterPro" id="IPR034113">
    <property type="entry name" value="SCP_GAPR1-like"/>
</dbReference>
<feature type="region of interest" description="Disordered" evidence="2">
    <location>
        <begin position="200"/>
        <end position="231"/>
    </location>
</feature>
<feature type="compositionally biased region" description="Polar residues" evidence="2">
    <location>
        <begin position="630"/>
        <end position="642"/>
    </location>
</feature>
<dbReference type="InterPro" id="IPR014044">
    <property type="entry name" value="CAP_dom"/>
</dbReference>
<evidence type="ECO:0000313" key="4">
    <source>
        <dbReference type="EMBL" id="KAF4113229.1"/>
    </source>
</evidence>
<evidence type="ECO:0000256" key="1">
    <source>
        <dbReference type="ARBA" id="ARBA00009923"/>
    </source>
</evidence>
<dbReference type="CDD" id="cd05382">
    <property type="entry name" value="CAP_GAPR1-like"/>
    <property type="match status" value="4"/>
</dbReference>